<name>A0A0G4EG11_VITBC</name>
<evidence type="ECO:0000313" key="3">
    <source>
        <dbReference type="Proteomes" id="UP000041254"/>
    </source>
</evidence>
<dbReference type="Proteomes" id="UP000041254">
    <property type="component" value="Unassembled WGS sequence"/>
</dbReference>
<evidence type="ECO:0000313" key="2">
    <source>
        <dbReference type="EMBL" id="CEL94647.1"/>
    </source>
</evidence>
<keyword evidence="1" id="KW-0732">Signal</keyword>
<reference evidence="2 3" key="1">
    <citation type="submission" date="2014-11" db="EMBL/GenBank/DDBJ databases">
        <authorList>
            <person name="Zhu J."/>
            <person name="Qi W."/>
            <person name="Song R."/>
        </authorList>
    </citation>
    <scope>NUCLEOTIDE SEQUENCE [LARGE SCALE GENOMIC DNA]</scope>
</reference>
<dbReference type="EMBL" id="CDMY01000224">
    <property type="protein sequence ID" value="CEL94647.1"/>
    <property type="molecule type" value="Genomic_DNA"/>
</dbReference>
<accession>A0A0G4EG11</accession>
<proteinExistence type="predicted"/>
<keyword evidence="3" id="KW-1185">Reference proteome</keyword>
<gene>
    <name evidence="2" type="ORF">Vbra_7320</name>
</gene>
<protein>
    <submittedName>
        <fullName evidence="2">Uncharacterized protein</fullName>
    </submittedName>
</protein>
<dbReference type="InParanoid" id="A0A0G4EG11"/>
<organism evidence="2 3">
    <name type="scientific">Vitrella brassicaformis (strain CCMP3155)</name>
    <dbReference type="NCBI Taxonomy" id="1169540"/>
    <lineage>
        <taxon>Eukaryota</taxon>
        <taxon>Sar</taxon>
        <taxon>Alveolata</taxon>
        <taxon>Colpodellida</taxon>
        <taxon>Vitrellaceae</taxon>
        <taxon>Vitrella</taxon>
    </lineage>
</organism>
<dbReference type="VEuPathDB" id="CryptoDB:Vbra_7320"/>
<evidence type="ECO:0000256" key="1">
    <source>
        <dbReference type="SAM" id="SignalP"/>
    </source>
</evidence>
<feature type="chain" id="PRO_5005187286" evidence="1">
    <location>
        <begin position="18"/>
        <end position="531"/>
    </location>
</feature>
<dbReference type="AlphaFoldDB" id="A0A0G4EG11"/>
<sequence>MFLFVPLLIATMTAGHAADDSSASMPFAWPTRGEAIPAVTTFVKDEHRRPNFLEFGNDTGGSGVNDEQEARGALLRVLSFCDAVPPLYETKHWAKCICFRKLANGRSGAEEVDPNDNDTIQRHCDSADYRFPFYHGSFGVVFFVNVHPASLPDNKVLWYWDSMTNKWTILDKKLKLAAKEGLSEAWRGVRWEINLTLQEKFRTIDMWDHIRDAIGRRSFPPIPRVYRLMSAERGATSDELEHLAMMMELMPGYFLMERIHGSQWDDIMPLFDLRSHVPEEGWVVSLAIAKVLQDIRANLQQHCDLHEGQLFFREYSQPPSQDKREYLAIPKGEGVKGDYDRYIGLTYKDIVIYDWSFSRNYYQYRAVRLRLTKGMLKPMPQYGYPRDAPCCFFVEDSQLLGIPYQLVSRYGGISDLEPFALGVRIELEKSCLGEIRYLSGPDNVFDVSTLRAPAPQHPTAPNPATLTTGQGLCTWGQQTRLAEAMVYNFQAILDAYDRKRAKETDWTVTIMQKHDNTVFQQKHGSAWVKTK</sequence>
<feature type="signal peptide" evidence="1">
    <location>
        <begin position="1"/>
        <end position="17"/>
    </location>
</feature>